<organism evidence="2 3">
    <name type="scientific">Skeletonema marinoi</name>
    <dbReference type="NCBI Taxonomy" id="267567"/>
    <lineage>
        <taxon>Eukaryota</taxon>
        <taxon>Sar</taxon>
        <taxon>Stramenopiles</taxon>
        <taxon>Ochrophyta</taxon>
        <taxon>Bacillariophyta</taxon>
        <taxon>Coscinodiscophyceae</taxon>
        <taxon>Thalassiosirophycidae</taxon>
        <taxon>Thalassiosirales</taxon>
        <taxon>Skeletonemataceae</taxon>
        <taxon>Skeletonema</taxon>
        <taxon>Skeletonema marinoi-dohrnii complex</taxon>
    </lineage>
</organism>
<gene>
    <name evidence="2" type="ORF">QTG54_006354</name>
</gene>
<protein>
    <recommendedName>
        <fullName evidence="1">DUF6824 domain-containing protein</fullName>
    </recommendedName>
</protein>
<evidence type="ECO:0000313" key="3">
    <source>
        <dbReference type="Proteomes" id="UP001224775"/>
    </source>
</evidence>
<dbReference type="InterPro" id="IPR049227">
    <property type="entry name" value="DUF6824"/>
</dbReference>
<dbReference type="EMBL" id="JATAAI010000010">
    <property type="protein sequence ID" value="KAK1742757.1"/>
    <property type="molecule type" value="Genomic_DNA"/>
</dbReference>
<feature type="domain" description="DUF6824" evidence="1">
    <location>
        <begin position="22"/>
        <end position="106"/>
    </location>
</feature>
<dbReference type="Pfam" id="PF20710">
    <property type="entry name" value="DUF6824"/>
    <property type="match status" value="1"/>
</dbReference>
<accession>A0AAD8YAW1</accession>
<evidence type="ECO:0000259" key="1">
    <source>
        <dbReference type="Pfam" id="PF20710"/>
    </source>
</evidence>
<evidence type="ECO:0000313" key="2">
    <source>
        <dbReference type="EMBL" id="KAK1742757.1"/>
    </source>
</evidence>
<keyword evidence="3" id="KW-1185">Reference proteome</keyword>
<reference evidence="2" key="1">
    <citation type="submission" date="2023-06" db="EMBL/GenBank/DDBJ databases">
        <title>Survivors Of The Sea: Transcriptome response of Skeletonema marinoi to long-term dormancy.</title>
        <authorList>
            <person name="Pinder M.I.M."/>
            <person name="Kourtchenko O."/>
            <person name="Robertson E.K."/>
            <person name="Larsson T."/>
            <person name="Maumus F."/>
            <person name="Osuna-Cruz C.M."/>
            <person name="Vancaester E."/>
            <person name="Stenow R."/>
            <person name="Vandepoele K."/>
            <person name="Ploug H."/>
            <person name="Bruchert V."/>
            <person name="Godhe A."/>
            <person name="Topel M."/>
        </authorList>
    </citation>
    <scope>NUCLEOTIDE SEQUENCE</scope>
    <source>
        <strain evidence="2">R05AC</strain>
    </source>
</reference>
<dbReference type="AlphaFoldDB" id="A0AAD8YAW1"/>
<name>A0AAD8YAW1_9STRA</name>
<proteinExistence type="predicted"/>
<sequence length="153" mass="16951">MTSYIPISLNDALNGRGMSIFDVLNGQGNHLKQTAGNVNYRRLVSANKDLYMKCQERDKIKISMGIVAAVRKNDGRFLAYDGSKKIFYADIGDNGARVKTSQALRDAKSVPPIGIPTPHVDRSKELPQELYSNHSCRILASFLSNIILIPSQQ</sequence>
<comment type="caution">
    <text evidence="2">The sequence shown here is derived from an EMBL/GenBank/DDBJ whole genome shotgun (WGS) entry which is preliminary data.</text>
</comment>
<dbReference type="Proteomes" id="UP001224775">
    <property type="component" value="Unassembled WGS sequence"/>
</dbReference>